<dbReference type="InterPro" id="IPR004111">
    <property type="entry name" value="Repressor_TetR_C"/>
</dbReference>
<dbReference type="Gene3D" id="1.10.357.10">
    <property type="entry name" value="Tetracycline Repressor, domain 2"/>
    <property type="match status" value="1"/>
</dbReference>
<evidence type="ECO:0000313" key="7">
    <source>
        <dbReference type="Proteomes" id="UP000581769"/>
    </source>
</evidence>
<evidence type="ECO:0000313" key="6">
    <source>
        <dbReference type="EMBL" id="MBB4685852.1"/>
    </source>
</evidence>
<dbReference type="GO" id="GO:0003700">
    <property type="term" value="F:DNA-binding transcription factor activity"/>
    <property type="evidence" value="ECO:0007669"/>
    <property type="project" value="TreeGrafter"/>
</dbReference>
<gene>
    <name evidence="6" type="ORF">BJY18_003337</name>
</gene>
<keyword evidence="1" id="KW-0805">Transcription regulation</keyword>
<evidence type="ECO:0000256" key="3">
    <source>
        <dbReference type="ARBA" id="ARBA00023163"/>
    </source>
</evidence>
<dbReference type="EMBL" id="JACHMG010000001">
    <property type="protein sequence ID" value="MBB4685852.1"/>
    <property type="molecule type" value="Genomic_DNA"/>
</dbReference>
<evidence type="ECO:0000256" key="4">
    <source>
        <dbReference type="PROSITE-ProRule" id="PRU00335"/>
    </source>
</evidence>
<dbReference type="SUPFAM" id="SSF48498">
    <property type="entry name" value="Tetracyclin repressor-like, C-terminal domain"/>
    <property type="match status" value="1"/>
</dbReference>
<comment type="caution">
    <text evidence="6">The sequence shown here is derived from an EMBL/GenBank/DDBJ whole genome shotgun (WGS) entry which is preliminary data.</text>
</comment>
<reference evidence="6 7" key="1">
    <citation type="submission" date="2020-08" db="EMBL/GenBank/DDBJ databases">
        <title>Sequencing the genomes of 1000 actinobacteria strains.</title>
        <authorList>
            <person name="Klenk H.-P."/>
        </authorList>
    </citation>
    <scope>NUCLEOTIDE SEQUENCE [LARGE SCALE GENOMIC DNA]</scope>
    <source>
        <strain evidence="6 7">DSM 45859</strain>
    </source>
</reference>
<protein>
    <submittedName>
        <fullName evidence="6">AcrR family transcriptional regulator</fullName>
    </submittedName>
</protein>
<organism evidence="6 7">
    <name type="scientific">Amycolatopsis jiangsuensis</name>
    <dbReference type="NCBI Taxonomy" id="1181879"/>
    <lineage>
        <taxon>Bacteria</taxon>
        <taxon>Bacillati</taxon>
        <taxon>Actinomycetota</taxon>
        <taxon>Actinomycetes</taxon>
        <taxon>Pseudonocardiales</taxon>
        <taxon>Pseudonocardiaceae</taxon>
        <taxon>Amycolatopsis</taxon>
    </lineage>
</organism>
<dbReference type="Pfam" id="PF02909">
    <property type="entry name" value="TetR_C_1"/>
    <property type="match status" value="1"/>
</dbReference>
<evidence type="ECO:0000256" key="1">
    <source>
        <dbReference type="ARBA" id="ARBA00023015"/>
    </source>
</evidence>
<dbReference type="InterPro" id="IPR036271">
    <property type="entry name" value="Tet_transcr_reg_TetR-rel_C_sf"/>
</dbReference>
<evidence type="ECO:0000259" key="5">
    <source>
        <dbReference type="PROSITE" id="PS50977"/>
    </source>
</evidence>
<dbReference type="PANTHER" id="PTHR30055:SF151">
    <property type="entry name" value="TRANSCRIPTIONAL REGULATORY PROTEIN"/>
    <property type="match status" value="1"/>
</dbReference>
<keyword evidence="3" id="KW-0804">Transcription</keyword>
<dbReference type="InterPro" id="IPR001647">
    <property type="entry name" value="HTH_TetR"/>
</dbReference>
<keyword evidence="7" id="KW-1185">Reference proteome</keyword>
<proteinExistence type="predicted"/>
<accession>A0A840IXB7</accession>
<keyword evidence="2 4" id="KW-0238">DNA-binding</keyword>
<dbReference type="GO" id="GO:0000976">
    <property type="term" value="F:transcription cis-regulatory region binding"/>
    <property type="evidence" value="ECO:0007669"/>
    <property type="project" value="TreeGrafter"/>
</dbReference>
<evidence type="ECO:0000256" key="2">
    <source>
        <dbReference type="ARBA" id="ARBA00023125"/>
    </source>
</evidence>
<dbReference type="SUPFAM" id="SSF46689">
    <property type="entry name" value="Homeodomain-like"/>
    <property type="match status" value="1"/>
</dbReference>
<feature type="DNA-binding region" description="H-T-H motif" evidence="4">
    <location>
        <begin position="66"/>
        <end position="85"/>
    </location>
</feature>
<dbReference type="PANTHER" id="PTHR30055">
    <property type="entry name" value="HTH-TYPE TRANSCRIPTIONAL REGULATOR RUTR"/>
    <property type="match status" value="1"/>
</dbReference>
<dbReference type="InterPro" id="IPR009057">
    <property type="entry name" value="Homeodomain-like_sf"/>
</dbReference>
<dbReference type="InterPro" id="IPR050109">
    <property type="entry name" value="HTH-type_TetR-like_transc_reg"/>
</dbReference>
<dbReference type="Proteomes" id="UP000581769">
    <property type="component" value="Unassembled WGS sequence"/>
</dbReference>
<feature type="domain" description="HTH tetR-type" evidence="5">
    <location>
        <begin position="43"/>
        <end position="103"/>
    </location>
</feature>
<name>A0A840IXB7_9PSEU</name>
<dbReference type="Pfam" id="PF00440">
    <property type="entry name" value="TetR_N"/>
    <property type="match status" value="1"/>
</dbReference>
<dbReference type="AlphaFoldDB" id="A0A840IXB7"/>
<dbReference type="Gene3D" id="1.10.10.60">
    <property type="entry name" value="Homeodomain-like"/>
    <property type="match status" value="1"/>
</dbReference>
<dbReference type="GO" id="GO:0045892">
    <property type="term" value="P:negative regulation of DNA-templated transcription"/>
    <property type="evidence" value="ECO:0007669"/>
    <property type="project" value="InterPro"/>
</dbReference>
<dbReference type="PROSITE" id="PS50977">
    <property type="entry name" value="HTH_TETR_2"/>
    <property type="match status" value="1"/>
</dbReference>
<sequence>MVRAVCEEPPVVVFAGQGDARRSLELLWRAGTEPRTAPGPKPALSVDSIVGAAVEIADAEGMAALSMRAVGERLGRTAMALYTYVPSKTELIDLMYDQVLGELRADYDLAAGWRPALDELALQLWEFHLRHPWLLQVSPARPVLGPGEFRMQEIVLRVLFTTGLPAARVRRIVSTLLTVVRGAVQIAAESREAARETGLSDADWWKPRTEALSALLPDLPSRYPHVARLGEGATPPPAGVSYLEYEARLSLEAGVELLADGVEAALIREASAPR</sequence>